<evidence type="ECO:0000259" key="6">
    <source>
        <dbReference type="PROSITE" id="PS51294"/>
    </source>
</evidence>
<evidence type="ECO:0000313" key="8">
    <source>
        <dbReference type="Proteomes" id="UP000652761"/>
    </source>
</evidence>
<evidence type="ECO:0000256" key="1">
    <source>
        <dbReference type="ARBA" id="ARBA00023015"/>
    </source>
</evidence>
<dbReference type="GO" id="GO:0003677">
    <property type="term" value="F:DNA binding"/>
    <property type="evidence" value="ECO:0007669"/>
    <property type="project" value="UniProtKB-KW"/>
</dbReference>
<dbReference type="PANTHER" id="PTHR31314">
    <property type="entry name" value="MYB FAMILY TRANSCRIPTION FACTOR PHL7-LIKE"/>
    <property type="match status" value="1"/>
</dbReference>
<evidence type="ECO:0000313" key="7">
    <source>
        <dbReference type="EMBL" id="MQL79723.1"/>
    </source>
</evidence>
<dbReference type="PANTHER" id="PTHR31314:SF113">
    <property type="entry name" value="MYB FAMILY TRANSCRIPTION FACTOR MPH1"/>
    <property type="match status" value="1"/>
</dbReference>
<evidence type="ECO:0000256" key="2">
    <source>
        <dbReference type="ARBA" id="ARBA00023125"/>
    </source>
</evidence>
<reference evidence="7" key="1">
    <citation type="submission" date="2017-07" db="EMBL/GenBank/DDBJ databases">
        <title>Taro Niue Genome Assembly and Annotation.</title>
        <authorList>
            <person name="Atibalentja N."/>
            <person name="Keating K."/>
            <person name="Fields C.J."/>
        </authorList>
    </citation>
    <scope>NUCLEOTIDE SEQUENCE</scope>
    <source>
        <strain evidence="7">Niue_2</strain>
        <tissue evidence="7">Leaf</tissue>
    </source>
</reference>
<feature type="domain" description="HTH myb-type" evidence="6">
    <location>
        <begin position="33"/>
        <end position="81"/>
    </location>
</feature>
<dbReference type="InterPro" id="IPR006447">
    <property type="entry name" value="Myb_dom_plants"/>
</dbReference>
<evidence type="ECO:0000256" key="3">
    <source>
        <dbReference type="ARBA" id="ARBA00023163"/>
    </source>
</evidence>
<sequence>MVYSSSSYTSEAQTEWGMMGRDPKRRGVRPYNRSDAPRMRWTEELHARFVDAVRSLGGHHKATPKRILQLMSVKGVSISHI</sequence>
<evidence type="ECO:0000256" key="4">
    <source>
        <dbReference type="ARBA" id="ARBA00023242"/>
    </source>
</evidence>
<keyword evidence="1" id="KW-0805">Transcription regulation</keyword>
<dbReference type="InterPro" id="IPR001005">
    <property type="entry name" value="SANT/Myb"/>
</dbReference>
<dbReference type="GO" id="GO:0003700">
    <property type="term" value="F:DNA-binding transcription factor activity"/>
    <property type="evidence" value="ECO:0007669"/>
    <property type="project" value="InterPro"/>
</dbReference>
<name>A0A843UEU3_COLES</name>
<keyword evidence="3" id="KW-0804">Transcription</keyword>
<keyword evidence="2" id="KW-0238">DNA-binding</keyword>
<feature type="compositionally biased region" description="Polar residues" evidence="5">
    <location>
        <begin position="1"/>
        <end position="13"/>
    </location>
</feature>
<feature type="region of interest" description="Disordered" evidence="5">
    <location>
        <begin position="1"/>
        <end position="36"/>
    </location>
</feature>
<dbReference type="InterPro" id="IPR009057">
    <property type="entry name" value="Homeodomain-like_sf"/>
</dbReference>
<dbReference type="OrthoDB" id="551907at2759"/>
<dbReference type="EMBL" id="NMUH01000472">
    <property type="protein sequence ID" value="MQL79723.1"/>
    <property type="molecule type" value="Genomic_DNA"/>
</dbReference>
<dbReference type="InterPro" id="IPR017930">
    <property type="entry name" value="Myb_dom"/>
</dbReference>
<dbReference type="PROSITE" id="PS51294">
    <property type="entry name" value="HTH_MYB"/>
    <property type="match status" value="1"/>
</dbReference>
<keyword evidence="8" id="KW-1185">Reference proteome</keyword>
<comment type="caution">
    <text evidence="7">The sequence shown here is derived from an EMBL/GenBank/DDBJ whole genome shotgun (WGS) entry which is preliminary data.</text>
</comment>
<organism evidence="7 8">
    <name type="scientific">Colocasia esculenta</name>
    <name type="common">Wild taro</name>
    <name type="synonym">Arum esculentum</name>
    <dbReference type="NCBI Taxonomy" id="4460"/>
    <lineage>
        <taxon>Eukaryota</taxon>
        <taxon>Viridiplantae</taxon>
        <taxon>Streptophyta</taxon>
        <taxon>Embryophyta</taxon>
        <taxon>Tracheophyta</taxon>
        <taxon>Spermatophyta</taxon>
        <taxon>Magnoliopsida</taxon>
        <taxon>Liliopsida</taxon>
        <taxon>Araceae</taxon>
        <taxon>Aroideae</taxon>
        <taxon>Colocasieae</taxon>
        <taxon>Colocasia</taxon>
    </lineage>
</organism>
<accession>A0A843UEU3</accession>
<proteinExistence type="predicted"/>
<keyword evidence="4" id="KW-0539">Nucleus</keyword>
<protein>
    <recommendedName>
        <fullName evidence="6">HTH myb-type domain-containing protein</fullName>
    </recommendedName>
</protein>
<evidence type="ECO:0000256" key="5">
    <source>
        <dbReference type="SAM" id="MobiDB-lite"/>
    </source>
</evidence>
<dbReference type="AlphaFoldDB" id="A0A843UEU3"/>
<dbReference type="SUPFAM" id="SSF46689">
    <property type="entry name" value="Homeodomain-like"/>
    <property type="match status" value="1"/>
</dbReference>
<dbReference type="InterPro" id="IPR046955">
    <property type="entry name" value="PHR1-like"/>
</dbReference>
<dbReference type="Pfam" id="PF00249">
    <property type="entry name" value="Myb_DNA-binding"/>
    <property type="match status" value="1"/>
</dbReference>
<dbReference type="Gene3D" id="1.10.10.60">
    <property type="entry name" value="Homeodomain-like"/>
    <property type="match status" value="1"/>
</dbReference>
<gene>
    <name evidence="7" type="ORF">Taro_012149</name>
</gene>
<dbReference type="NCBIfam" id="TIGR01557">
    <property type="entry name" value="myb_SHAQKYF"/>
    <property type="match status" value="1"/>
</dbReference>
<dbReference type="Proteomes" id="UP000652761">
    <property type="component" value="Unassembled WGS sequence"/>
</dbReference>
<feature type="non-terminal residue" evidence="7">
    <location>
        <position position="1"/>
    </location>
</feature>